<dbReference type="KEGG" id="plen:EIM92_06945"/>
<name>A0A3S8RSK9_9BACL</name>
<proteinExistence type="predicted"/>
<evidence type="ECO:0000313" key="3">
    <source>
        <dbReference type="Proteomes" id="UP000273145"/>
    </source>
</evidence>
<accession>A0A3S8RSK9</accession>
<evidence type="ECO:0000256" key="1">
    <source>
        <dbReference type="SAM" id="Phobius"/>
    </source>
</evidence>
<keyword evidence="1" id="KW-0812">Transmembrane</keyword>
<feature type="transmembrane region" description="Helical" evidence="1">
    <location>
        <begin position="7"/>
        <end position="27"/>
    </location>
</feature>
<protein>
    <submittedName>
        <fullName evidence="2">Uncharacterized protein</fullName>
    </submittedName>
</protein>
<dbReference type="RefSeq" id="WP_125082065.1">
    <property type="nucleotide sequence ID" value="NZ_CP034248.1"/>
</dbReference>
<keyword evidence="1" id="KW-0472">Membrane</keyword>
<keyword evidence="1" id="KW-1133">Transmembrane helix</keyword>
<evidence type="ECO:0000313" key="2">
    <source>
        <dbReference type="EMBL" id="AZK45976.1"/>
    </source>
</evidence>
<dbReference type="Proteomes" id="UP000273145">
    <property type="component" value="Chromosome"/>
</dbReference>
<dbReference type="OrthoDB" id="2060541at2"/>
<gene>
    <name evidence="2" type="ORF">EIM92_06945</name>
</gene>
<sequence>MFHKKKVRIAIIVTLLYCFALVGMYSYEYYFKDVWFINKLEALKLNELDNNLTYSLDELSVTDDGFIQLTGWTFINGMSSKDQKVVVKLYTDNETEYLFADSLKREDVTRAYNNEANYDNSGFVVKLKKSQLNNEVYRIGIYLENKGRQVYIDTESIIYREAQQIAIEHLSNEVNLTLDLEQREMKYSIDAVEEKKFGFEMVGWSFAKNIDMRNSSIYILLDNGKDHKLIFDSFKVIREDVKQKFGSDHLDQTGFVVRIPYDLLDDESKYKTSIVIRNNKKDSILITDRVIEKSMLRAE</sequence>
<dbReference type="AlphaFoldDB" id="A0A3S8RSK9"/>
<dbReference type="EMBL" id="CP034248">
    <property type="protein sequence ID" value="AZK45976.1"/>
    <property type="molecule type" value="Genomic_DNA"/>
</dbReference>
<reference evidence="2 3" key="1">
    <citation type="submission" date="2018-11" db="EMBL/GenBank/DDBJ databases">
        <title>Genome sequencing of Paenibacillus lentus DSM25539(T).</title>
        <authorList>
            <person name="Kook J.-K."/>
            <person name="Park S.-N."/>
            <person name="Lim Y.K."/>
        </authorList>
    </citation>
    <scope>NUCLEOTIDE SEQUENCE [LARGE SCALE GENOMIC DNA]</scope>
    <source>
        <strain evidence="2 3">DSM 25539</strain>
    </source>
</reference>
<organism evidence="2 3">
    <name type="scientific">Paenibacillus lentus</name>
    <dbReference type="NCBI Taxonomy" id="1338368"/>
    <lineage>
        <taxon>Bacteria</taxon>
        <taxon>Bacillati</taxon>
        <taxon>Bacillota</taxon>
        <taxon>Bacilli</taxon>
        <taxon>Bacillales</taxon>
        <taxon>Paenibacillaceae</taxon>
        <taxon>Paenibacillus</taxon>
    </lineage>
</organism>
<keyword evidence="3" id="KW-1185">Reference proteome</keyword>